<dbReference type="InterPro" id="IPR004358">
    <property type="entry name" value="Sig_transdc_His_kin-like_C"/>
</dbReference>
<dbReference type="PANTHER" id="PTHR43065">
    <property type="entry name" value="SENSOR HISTIDINE KINASE"/>
    <property type="match status" value="1"/>
</dbReference>
<dbReference type="EMBL" id="JBHPEI010000054">
    <property type="protein sequence ID" value="MFC1800011.1"/>
    <property type="molecule type" value="Genomic_DNA"/>
</dbReference>
<dbReference type="PROSITE" id="PS50109">
    <property type="entry name" value="HIS_KIN"/>
    <property type="match status" value="1"/>
</dbReference>
<dbReference type="Gene3D" id="3.30.565.10">
    <property type="entry name" value="Histidine kinase-like ATPase, C-terminal domain"/>
    <property type="match status" value="1"/>
</dbReference>
<dbReference type="SUPFAM" id="SSF47384">
    <property type="entry name" value="Homodimeric domain of signal transducing histidine kinase"/>
    <property type="match status" value="1"/>
</dbReference>
<keyword evidence="7" id="KW-0547">Nucleotide-binding</keyword>
<dbReference type="Pfam" id="PF02518">
    <property type="entry name" value="HATPase_c"/>
    <property type="match status" value="1"/>
</dbReference>
<keyword evidence="3" id="KW-0597">Phosphoprotein</keyword>
<dbReference type="EC" id="2.7.13.3" evidence="2"/>
<dbReference type="PRINTS" id="PR00344">
    <property type="entry name" value="BCTRLSENSOR"/>
</dbReference>
<evidence type="ECO:0000313" key="7">
    <source>
        <dbReference type="EMBL" id="MFC1800011.1"/>
    </source>
</evidence>
<feature type="domain" description="Histidine kinase" evidence="5">
    <location>
        <begin position="416"/>
        <end position="652"/>
    </location>
</feature>
<evidence type="ECO:0000256" key="4">
    <source>
        <dbReference type="SAM" id="Coils"/>
    </source>
</evidence>
<evidence type="ECO:0000256" key="3">
    <source>
        <dbReference type="ARBA" id="ARBA00022553"/>
    </source>
</evidence>
<dbReference type="InterPro" id="IPR005467">
    <property type="entry name" value="His_kinase_dom"/>
</dbReference>
<dbReference type="Gene3D" id="1.10.287.130">
    <property type="match status" value="1"/>
</dbReference>
<name>A0ABV6YPK2_UNCEI</name>
<dbReference type="InterPro" id="IPR003594">
    <property type="entry name" value="HATPase_dom"/>
</dbReference>
<feature type="domain" description="PAC" evidence="6">
    <location>
        <begin position="351"/>
        <end position="403"/>
    </location>
</feature>
<dbReference type="SMART" id="SM00387">
    <property type="entry name" value="HATPase_c"/>
    <property type="match status" value="1"/>
</dbReference>
<dbReference type="CDD" id="cd00082">
    <property type="entry name" value="HisKA"/>
    <property type="match status" value="1"/>
</dbReference>
<evidence type="ECO:0000313" key="8">
    <source>
        <dbReference type="Proteomes" id="UP001594288"/>
    </source>
</evidence>
<organism evidence="7 8">
    <name type="scientific">Eiseniibacteriota bacterium</name>
    <dbReference type="NCBI Taxonomy" id="2212470"/>
    <lineage>
        <taxon>Bacteria</taxon>
        <taxon>Candidatus Eiseniibacteriota</taxon>
    </lineage>
</organism>
<dbReference type="PROSITE" id="PS50113">
    <property type="entry name" value="PAC"/>
    <property type="match status" value="1"/>
</dbReference>
<comment type="catalytic activity">
    <reaction evidence="1">
        <text>ATP + protein L-histidine = ADP + protein N-phospho-L-histidine.</text>
        <dbReference type="EC" id="2.7.13.3"/>
    </reaction>
</comment>
<dbReference type="InterPro" id="IPR036890">
    <property type="entry name" value="HATPase_C_sf"/>
</dbReference>
<accession>A0ABV6YPK2</accession>
<proteinExistence type="predicted"/>
<keyword evidence="7" id="KW-0067">ATP-binding</keyword>
<keyword evidence="8" id="KW-1185">Reference proteome</keyword>
<dbReference type="PANTHER" id="PTHR43065:SF42">
    <property type="entry name" value="TWO-COMPONENT SENSOR PPRA"/>
    <property type="match status" value="1"/>
</dbReference>
<feature type="coiled-coil region" evidence="4">
    <location>
        <begin position="233"/>
        <end position="274"/>
    </location>
</feature>
<evidence type="ECO:0000256" key="1">
    <source>
        <dbReference type="ARBA" id="ARBA00000085"/>
    </source>
</evidence>
<dbReference type="SUPFAM" id="SSF55785">
    <property type="entry name" value="PYP-like sensor domain (PAS domain)"/>
    <property type="match status" value="1"/>
</dbReference>
<dbReference type="InterPro" id="IPR000700">
    <property type="entry name" value="PAS-assoc_C"/>
</dbReference>
<evidence type="ECO:0000256" key="2">
    <source>
        <dbReference type="ARBA" id="ARBA00012438"/>
    </source>
</evidence>
<evidence type="ECO:0000259" key="5">
    <source>
        <dbReference type="PROSITE" id="PS50109"/>
    </source>
</evidence>
<protein>
    <recommendedName>
        <fullName evidence="2">histidine kinase</fullName>
        <ecNumber evidence="2">2.7.13.3</ecNumber>
    </recommendedName>
</protein>
<gene>
    <name evidence="7" type="ORF">ACFL2Z_03765</name>
</gene>
<dbReference type="Proteomes" id="UP001594288">
    <property type="component" value="Unassembled WGS sequence"/>
</dbReference>
<dbReference type="InterPro" id="IPR035965">
    <property type="entry name" value="PAS-like_dom_sf"/>
</dbReference>
<dbReference type="Gene3D" id="3.30.450.20">
    <property type="entry name" value="PAS domain"/>
    <property type="match status" value="1"/>
</dbReference>
<keyword evidence="4" id="KW-0175">Coiled coil</keyword>
<dbReference type="InterPro" id="IPR003661">
    <property type="entry name" value="HisK_dim/P_dom"/>
</dbReference>
<evidence type="ECO:0000259" key="6">
    <source>
        <dbReference type="PROSITE" id="PS50113"/>
    </source>
</evidence>
<reference evidence="7 8" key="1">
    <citation type="submission" date="2024-09" db="EMBL/GenBank/DDBJ databases">
        <authorList>
            <person name="D'Angelo T."/>
        </authorList>
    </citation>
    <scope>NUCLEOTIDE SEQUENCE [LARGE SCALE GENOMIC DNA]</scope>
    <source>
        <strain evidence="7">SAG AM-311-F02</strain>
    </source>
</reference>
<comment type="caution">
    <text evidence="7">The sequence shown here is derived from an EMBL/GenBank/DDBJ whole genome shotgun (WGS) entry which is preliminary data.</text>
</comment>
<dbReference type="SUPFAM" id="SSF55874">
    <property type="entry name" value="ATPase domain of HSP90 chaperone/DNA topoisomerase II/histidine kinase"/>
    <property type="match status" value="1"/>
</dbReference>
<sequence length="662" mass="74981">MIQIKNLYDFMEGNFDYLLILDDEERLIHASDLFRKDCLPAGYADDETTLEGLVTDFSLRTFRSAIAKARAGNRVIAVFSPSGDEACSIPLKAGHAAVEKGGVYVFFGNKFEGLSKRTESEKDERIKELACLYKVMEWIEVSPSIESFFTELPRYLSSGLLYPEHVAVHSVYEGVKYGQEPSKDNQISVTLVVGGKEKGVIQVGYLDDKHHLLPEEQKMLNEIGRTLNFALERREYRDKLRMKQEEEKEFSNRLKKLESEITTRTAELEEQREKLNVVNSYLDRVSDGWEESKGRLETMFEAIPDEVVLIDKSRRIVMTNRDDIQAGGHCYEGLFGRERPCEDCHLARILKDKTPLTISMKHDDRYLQVHALPVYNKNQEVDGILEFYRDVTLEKTYEQQLQQADKLASLGQLVSGIGHEINNPNQFIRGNIKIIKQSLDDMLPIVDDHYGSHPDLKIARLKYDFFREHIMTLVDDMAHGSERIKAIVESLRTFARKDEGLLVDTVDINTLIEASARLVHNEVHKRAEIELDLVPDLPTFIGNSQKIEQVLINLLVNAGQAMPDDGKGLVKVRTSEDQGNIVVELEDNGKGMTEKTRKMIFDPFFTTKRAKGGTGLGLAIAFKIINEHNGSISVASELNVGTTFTIRIPAGKKTQVAAKEKP</sequence>
<dbReference type="InterPro" id="IPR036097">
    <property type="entry name" value="HisK_dim/P_sf"/>
</dbReference>
<dbReference type="GO" id="GO:0005524">
    <property type="term" value="F:ATP binding"/>
    <property type="evidence" value="ECO:0007669"/>
    <property type="project" value="UniProtKB-KW"/>
</dbReference>